<feature type="region of interest" description="Disordered" evidence="1">
    <location>
        <begin position="229"/>
        <end position="272"/>
    </location>
</feature>
<organism evidence="2 3">
    <name type="scientific">Blyttiomyces helicus</name>
    <dbReference type="NCBI Taxonomy" id="388810"/>
    <lineage>
        <taxon>Eukaryota</taxon>
        <taxon>Fungi</taxon>
        <taxon>Fungi incertae sedis</taxon>
        <taxon>Chytridiomycota</taxon>
        <taxon>Chytridiomycota incertae sedis</taxon>
        <taxon>Chytridiomycetes</taxon>
        <taxon>Chytridiomycetes incertae sedis</taxon>
        <taxon>Blyttiomyces</taxon>
    </lineage>
</organism>
<protein>
    <submittedName>
        <fullName evidence="2">Uncharacterized protein</fullName>
    </submittedName>
</protein>
<sequence>MNQQKEDGHFDRFGSIAGRYRKADLFGVAFIHQGRGVLGRAFQSRTGHHCHLPSSTFKFNGALHRPRYTCRLQSSSLRPAYVHLPHRQPIPSPPHYPNPSHIVLGSGPESPPALSHPMLFSKWTDPKTNFPHHPQYQPFDCPAPATTTRRVGLCSWSADGGKTQCDPEIVDYAALGPIIGLGPDCSGSFIALTALTSSAFVASAPPGRHASRPIPSRRRVTSLYNPRQRTYIRPQEVTSSSPTPAHSGAEPIRRRTLRREPPSRQALILDPIQLDQPEDQRYHYQPVSFVRTPGRWLSDRYPQMHAQSPAQHVKTPLWRGTTKNRIAPVWQIIRPPPQIPTCPNSIGLLCRRPKNLSKRSTLAHRPG</sequence>
<accession>A0A4P9W8F8</accession>
<keyword evidence="3" id="KW-1185">Reference proteome</keyword>
<evidence type="ECO:0000256" key="1">
    <source>
        <dbReference type="SAM" id="MobiDB-lite"/>
    </source>
</evidence>
<proteinExistence type="predicted"/>
<evidence type="ECO:0000313" key="3">
    <source>
        <dbReference type="Proteomes" id="UP000269721"/>
    </source>
</evidence>
<dbReference type="EMBL" id="KZ996464">
    <property type="protein sequence ID" value="RKO88809.1"/>
    <property type="molecule type" value="Genomic_DNA"/>
</dbReference>
<dbReference type="AlphaFoldDB" id="A0A4P9W8F8"/>
<name>A0A4P9W8F8_9FUNG</name>
<gene>
    <name evidence="2" type="ORF">BDK51DRAFT_39844</name>
</gene>
<dbReference type="Proteomes" id="UP000269721">
    <property type="component" value="Unassembled WGS sequence"/>
</dbReference>
<reference evidence="3" key="1">
    <citation type="journal article" date="2018" name="Nat. Microbiol.">
        <title>Leveraging single-cell genomics to expand the fungal tree of life.</title>
        <authorList>
            <person name="Ahrendt S.R."/>
            <person name="Quandt C.A."/>
            <person name="Ciobanu D."/>
            <person name="Clum A."/>
            <person name="Salamov A."/>
            <person name="Andreopoulos B."/>
            <person name="Cheng J.F."/>
            <person name="Woyke T."/>
            <person name="Pelin A."/>
            <person name="Henrissat B."/>
            <person name="Reynolds N.K."/>
            <person name="Benny G.L."/>
            <person name="Smith M.E."/>
            <person name="James T.Y."/>
            <person name="Grigoriev I.V."/>
        </authorList>
    </citation>
    <scope>NUCLEOTIDE SEQUENCE [LARGE SCALE GENOMIC DNA]</scope>
</reference>
<evidence type="ECO:0000313" key="2">
    <source>
        <dbReference type="EMBL" id="RKO88809.1"/>
    </source>
</evidence>